<dbReference type="PATRIC" id="fig|1335616.4.peg.417"/>
<organism evidence="8 9">
    <name type="scientific">Paucilactobacillus wasatchensis</name>
    <dbReference type="NCBI Taxonomy" id="1335616"/>
    <lineage>
        <taxon>Bacteria</taxon>
        <taxon>Bacillati</taxon>
        <taxon>Bacillota</taxon>
        <taxon>Bacilli</taxon>
        <taxon>Lactobacillales</taxon>
        <taxon>Lactobacillaceae</taxon>
        <taxon>Paucilactobacillus</taxon>
    </lineage>
</organism>
<dbReference type="Gene3D" id="3.40.640.10">
    <property type="entry name" value="Type I PLP-dependent aspartate aminotransferase-like (Major domain)"/>
    <property type="match status" value="1"/>
</dbReference>
<comment type="cofactor">
    <cofactor evidence="1 6">
        <name>pyridoxal 5'-phosphate</name>
        <dbReference type="ChEBI" id="CHEBI:597326"/>
    </cofactor>
</comment>
<dbReference type="PANTHER" id="PTHR46383:SF4">
    <property type="entry name" value="AMINOTRANSFERASE"/>
    <property type="match status" value="1"/>
</dbReference>
<dbReference type="AlphaFoldDB" id="A0A0D0YXM2"/>
<comment type="caution">
    <text evidence="8">The sequence shown here is derived from an EMBL/GenBank/DDBJ whole genome shotgun (WGS) entry which is preliminary data.</text>
</comment>
<dbReference type="PROSITE" id="PS00105">
    <property type="entry name" value="AA_TRANSFER_CLASS_1"/>
    <property type="match status" value="1"/>
</dbReference>
<dbReference type="CDD" id="cd00609">
    <property type="entry name" value="AAT_like"/>
    <property type="match status" value="1"/>
</dbReference>
<evidence type="ECO:0000256" key="1">
    <source>
        <dbReference type="ARBA" id="ARBA00001933"/>
    </source>
</evidence>
<dbReference type="EC" id="2.6.1.-" evidence="6"/>
<dbReference type="RefSeq" id="WP_044010143.1">
    <property type="nucleotide sequence ID" value="NZ_AWTT01000006.1"/>
</dbReference>
<dbReference type="InterPro" id="IPR015422">
    <property type="entry name" value="PyrdxlP-dep_Trfase_small"/>
</dbReference>
<dbReference type="Pfam" id="PF00155">
    <property type="entry name" value="Aminotran_1_2"/>
    <property type="match status" value="1"/>
</dbReference>
<proteinExistence type="inferred from homology"/>
<sequence length="393" mass="43488">MAERVQRLIDRMRDDLSQVTPSDIRSFDQEVSKIPGIIKLTLGEPDFNTPEHVKNAAIESIKENHTHYAPSNGTPGLRSAVANFLDKKYQLNYTADNVIVTVGATEAIWTAVSSVVNRGDKVIIPTPIWPMYIPITKVNGAEPVFLDTSDNHFVLTPEKLEQAIKENGDSVKAVVLNFPSNPTGMTYRREDVAAIAAVLKKYDIFVIADEIYSELTYGDKHVSIAEYLPDQTLLINGVSKSHAMTGWRIGVLCAPAPIVNQLAKIHQYSVTTATRVAQDAAQEAFENGFEDGPEMKKEYQQRAQFVYEKMTEMGFSAHQPEGAFYLFAKIPASWNVDDKSFCHDLAYTNKVALVAGSSFGPGGEGYVRISYAASMDNLKEAMKRIKENVATRG</sequence>
<dbReference type="InterPro" id="IPR015421">
    <property type="entry name" value="PyrdxlP-dep_Trfase_major"/>
</dbReference>
<dbReference type="STRING" id="1335616.WDC_0416"/>
<keyword evidence="4 6" id="KW-0808">Transferase</keyword>
<gene>
    <name evidence="8" type="primary">aspAT2</name>
    <name evidence="8" type="ORF">WDC_0416</name>
</gene>
<dbReference type="Gene3D" id="3.90.1150.10">
    <property type="entry name" value="Aspartate Aminotransferase, domain 1"/>
    <property type="match status" value="1"/>
</dbReference>
<protein>
    <recommendedName>
        <fullName evidence="6">Aminotransferase</fullName>
        <ecNumber evidence="6">2.6.1.-</ecNumber>
    </recommendedName>
</protein>
<dbReference type="InterPro" id="IPR015424">
    <property type="entry name" value="PyrdxlP-dep_Trfase"/>
</dbReference>
<dbReference type="Proteomes" id="UP000032279">
    <property type="component" value="Unassembled WGS sequence"/>
</dbReference>
<feature type="domain" description="Aminotransferase class I/classII large" evidence="7">
    <location>
        <begin position="37"/>
        <end position="385"/>
    </location>
</feature>
<keyword evidence="9" id="KW-1185">Reference proteome</keyword>
<name>A0A0D0YXM2_9LACO</name>
<evidence type="ECO:0000256" key="4">
    <source>
        <dbReference type="ARBA" id="ARBA00022679"/>
    </source>
</evidence>
<evidence type="ECO:0000259" key="7">
    <source>
        <dbReference type="Pfam" id="PF00155"/>
    </source>
</evidence>
<keyword evidence="5" id="KW-0663">Pyridoxal phosphate</keyword>
<dbReference type="GO" id="GO:0008483">
    <property type="term" value="F:transaminase activity"/>
    <property type="evidence" value="ECO:0007669"/>
    <property type="project" value="UniProtKB-KW"/>
</dbReference>
<dbReference type="OrthoDB" id="9802328at2"/>
<dbReference type="SUPFAM" id="SSF53383">
    <property type="entry name" value="PLP-dependent transferases"/>
    <property type="match status" value="1"/>
</dbReference>
<dbReference type="GO" id="GO:0030170">
    <property type="term" value="F:pyridoxal phosphate binding"/>
    <property type="evidence" value="ECO:0007669"/>
    <property type="project" value="InterPro"/>
</dbReference>
<dbReference type="InterPro" id="IPR004839">
    <property type="entry name" value="Aminotransferase_I/II_large"/>
</dbReference>
<dbReference type="PANTHER" id="PTHR46383">
    <property type="entry name" value="ASPARTATE AMINOTRANSFERASE"/>
    <property type="match status" value="1"/>
</dbReference>
<evidence type="ECO:0000256" key="3">
    <source>
        <dbReference type="ARBA" id="ARBA00022576"/>
    </source>
</evidence>
<dbReference type="EMBL" id="AWTT01000006">
    <property type="protein sequence ID" value="KIS03964.1"/>
    <property type="molecule type" value="Genomic_DNA"/>
</dbReference>
<evidence type="ECO:0000256" key="2">
    <source>
        <dbReference type="ARBA" id="ARBA00007441"/>
    </source>
</evidence>
<accession>A0A0D0YXM2</accession>
<evidence type="ECO:0000313" key="8">
    <source>
        <dbReference type="EMBL" id="KIS03964.1"/>
    </source>
</evidence>
<evidence type="ECO:0000256" key="5">
    <source>
        <dbReference type="ARBA" id="ARBA00022898"/>
    </source>
</evidence>
<evidence type="ECO:0000313" key="9">
    <source>
        <dbReference type="Proteomes" id="UP000032279"/>
    </source>
</evidence>
<dbReference type="FunFam" id="3.40.640.10:FF:000033">
    <property type="entry name" value="Aspartate aminotransferase"/>
    <property type="match status" value="1"/>
</dbReference>
<dbReference type="InterPro" id="IPR050596">
    <property type="entry name" value="AspAT/PAT-like"/>
</dbReference>
<keyword evidence="3 6" id="KW-0032">Aminotransferase</keyword>
<evidence type="ECO:0000256" key="6">
    <source>
        <dbReference type="RuleBase" id="RU000481"/>
    </source>
</evidence>
<dbReference type="GO" id="GO:0006520">
    <property type="term" value="P:amino acid metabolic process"/>
    <property type="evidence" value="ECO:0007669"/>
    <property type="project" value="InterPro"/>
</dbReference>
<reference evidence="8 9" key="1">
    <citation type="submission" date="2013-08" db="EMBL/GenBank/DDBJ databases">
        <title>Lactobacillus wasatchii sp. WDC04, a late gas producing bacteria isolated from aged chedder cheese.</title>
        <authorList>
            <person name="Oberg C.J."/>
            <person name="Culumber M."/>
            <person name="McMahon D.J."/>
            <person name="Broadbent J.R."/>
            <person name="Oberg T.S."/>
            <person name="Ortaki F."/>
        </authorList>
    </citation>
    <scope>NUCLEOTIDE SEQUENCE [LARGE SCALE GENOMIC DNA]</scope>
    <source>
        <strain evidence="8 9">WDC04</strain>
    </source>
</reference>
<comment type="similarity">
    <text evidence="2 6">Belongs to the class-I pyridoxal-phosphate-dependent aminotransferase family.</text>
</comment>
<dbReference type="InterPro" id="IPR004838">
    <property type="entry name" value="NHTrfase_class1_PyrdxlP-BS"/>
</dbReference>